<dbReference type="AlphaFoldDB" id="A0A9K3DB14"/>
<dbReference type="EMBL" id="BDIP01006316">
    <property type="protein sequence ID" value="GIQ90548.1"/>
    <property type="molecule type" value="Genomic_DNA"/>
</dbReference>
<dbReference type="Proteomes" id="UP000265618">
    <property type="component" value="Unassembled WGS sequence"/>
</dbReference>
<accession>A0A9K3DB14</accession>
<evidence type="ECO:0000313" key="3">
    <source>
        <dbReference type="Proteomes" id="UP000265618"/>
    </source>
</evidence>
<comment type="caution">
    <text evidence="2">The sequence shown here is derived from an EMBL/GenBank/DDBJ whole genome shotgun (WGS) entry which is preliminary data.</text>
</comment>
<organism evidence="2 3">
    <name type="scientific">Kipferlia bialata</name>
    <dbReference type="NCBI Taxonomy" id="797122"/>
    <lineage>
        <taxon>Eukaryota</taxon>
        <taxon>Metamonada</taxon>
        <taxon>Carpediemonas-like organisms</taxon>
        <taxon>Kipferlia</taxon>
    </lineage>
</organism>
<dbReference type="GO" id="GO:0005737">
    <property type="term" value="C:cytoplasm"/>
    <property type="evidence" value="ECO:0007669"/>
    <property type="project" value="TreeGrafter"/>
</dbReference>
<dbReference type="Pfam" id="PF02423">
    <property type="entry name" value="OCD_Mu_crystall"/>
    <property type="match status" value="1"/>
</dbReference>
<keyword evidence="3" id="KW-1185">Reference proteome</keyword>
<gene>
    <name evidence="2" type="ORF">KIPB_013380</name>
</gene>
<dbReference type="InterPro" id="IPR003462">
    <property type="entry name" value="ODC_Mu_crystall"/>
</dbReference>
<sequence>MYSTLTPSSVLCVLGLGAQGKAGAEAIMAVRDIKKVIAFDPYPGMGERYLTWLKEVAPQVEGVVVSDADEAVAQADIILTCTPSKTPLFAPSSVKPGTHITAVGAYTPEMAEIPSETVAAAHVVVDYLEAIKVEGGDIIRAVRDGHCTWDHVVGEVGALAKGEIEGRTSPSQITMFKTVGTAVQDVVVGHEICVKAEEQNLGTVVPDLWNH</sequence>
<dbReference type="Gene3D" id="3.40.50.720">
    <property type="entry name" value="NAD(P)-binding Rossmann-like Domain"/>
    <property type="match status" value="1"/>
</dbReference>
<evidence type="ECO:0000313" key="2">
    <source>
        <dbReference type="EMBL" id="GIQ90548.1"/>
    </source>
</evidence>
<dbReference type="PANTHER" id="PTHR13812">
    <property type="entry name" value="KETIMINE REDUCTASE MU-CRYSTALLIN"/>
    <property type="match status" value="1"/>
</dbReference>
<dbReference type="PANTHER" id="PTHR13812:SF19">
    <property type="entry name" value="KETIMINE REDUCTASE MU-CRYSTALLIN"/>
    <property type="match status" value="1"/>
</dbReference>
<dbReference type="GO" id="GO:0016491">
    <property type="term" value="F:oxidoreductase activity"/>
    <property type="evidence" value="ECO:0007669"/>
    <property type="project" value="UniProtKB-ARBA"/>
</dbReference>
<dbReference type="Gene3D" id="3.30.1780.10">
    <property type="entry name" value="ornithine cyclodeaminase, domain 1"/>
    <property type="match status" value="1"/>
</dbReference>
<dbReference type="InterPro" id="IPR036291">
    <property type="entry name" value="NAD(P)-bd_dom_sf"/>
</dbReference>
<dbReference type="OrthoDB" id="41492at2759"/>
<dbReference type="FunFam" id="3.40.50.720:FF:000311">
    <property type="entry name" value="Ornithine cyclodeaminase"/>
    <property type="match status" value="1"/>
</dbReference>
<evidence type="ECO:0000256" key="1">
    <source>
        <dbReference type="ARBA" id="ARBA00008903"/>
    </source>
</evidence>
<name>A0A9K3DB14_9EUKA</name>
<reference evidence="2 3" key="1">
    <citation type="journal article" date="2018" name="PLoS ONE">
        <title>The draft genome of Kipferlia bialata reveals reductive genome evolution in fornicate parasites.</title>
        <authorList>
            <person name="Tanifuji G."/>
            <person name="Takabayashi S."/>
            <person name="Kume K."/>
            <person name="Takagi M."/>
            <person name="Nakayama T."/>
            <person name="Kamikawa R."/>
            <person name="Inagaki Y."/>
            <person name="Hashimoto T."/>
        </authorList>
    </citation>
    <scope>NUCLEOTIDE SEQUENCE [LARGE SCALE GENOMIC DNA]</scope>
    <source>
        <strain evidence="2">NY0173</strain>
    </source>
</reference>
<proteinExistence type="inferred from homology"/>
<comment type="similarity">
    <text evidence="1">Belongs to the ornithine cyclodeaminase/mu-crystallin family.</text>
</comment>
<dbReference type="SUPFAM" id="SSF51735">
    <property type="entry name" value="NAD(P)-binding Rossmann-fold domains"/>
    <property type="match status" value="1"/>
</dbReference>
<dbReference type="InterPro" id="IPR023401">
    <property type="entry name" value="ODC_N"/>
</dbReference>
<dbReference type="GO" id="GO:0019752">
    <property type="term" value="P:carboxylic acid metabolic process"/>
    <property type="evidence" value="ECO:0007669"/>
    <property type="project" value="UniProtKB-ARBA"/>
</dbReference>
<protein>
    <submittedName>
        <fullName evidence="2">Ornithine cyclodeaminase/mu-crystallin</fullName>
    </submittedName>
</protein>